<evidence type="ECO:0000256" key="5">
    <source>
        <dbReference type="ARBA" id="ARBA00022827"/>
    </source>
</evidence>
<sequence length="344" mass="39032">MNELIEYRITDIKTETNNTRTFFLKPCTIHYSYKAGQFITFEFDFKINKVNRSYSISSSPDTDQQISITVKRVLNGEVTNWLFTKAKIGDVLSGSPAQGKFTIDYTPGNKRDIFLIAAGSGITALYSILKSVLKHEPGSNVVLVYSNSSIETTIFYNDIKVLGIQHPNLTIEWLFSDNPNILRARLGNFILEEIMNRHLKYDKNNALIYTCGPEDFMLMVQISSLTNGYNKNNIRKEIYDVTPAEVEKKYWDEQNRQVTFIKNNIATKIEVPYNVSLLDAALNNGISISNSCKAGKCGTCVCRLKQGKVWMHYNEVLMDSEIENGEILTCTGHPITDDVIIEIK</sequence>
<dbReference type="Pfam" id="PF00970">
    <property type="entry name" value="FAD_binding_6"/>
    <property type="match status" value="1"/>
</dbReference>
<dbReference type="InterPro" id="IPR001041">
    <property type="entry name" value="2Fe-2S_ferredoxin-type"/>
</dbReference>
<keyword evidence="6" id="KW-0560">Oxidoreductase</keyword>
<dbReference type="PROSITE" id="PS51384">
    <property type="entry name" value="FAD_FR"/>
    <property type="match status" value="1"/>
</dbReference>
<dbReference type="PANTHER" id="PTHR47354:SF6">
    <property type="entry name" value="NADH OXIDOREDUCTASE HCR"/>
    <property type="match status" value="1"/>
</dbReference>
<keyword evidence="2" id="KW-0285">Flavoprotein</keyword>
<accession>A0ABT4UEF3</accession>
<evidence type="ECO:0000256" key="6">
    <source>
        <dbReference type="ARBA" id="ARBA00023002"/>
    </source>
</evidence>
<dbReference type="InterPro" id="IPR008333">
    <property type="entry name" value="Cbr1-like_FAD-bd_dom"/>
</dbReference>
<keyword evidence="13" id="KW-1185">Reference proteome</keyword>
<dbReference type="InterPro" id="IPR050415">
    <property type="entry name" value="MRET"/>
</dbReference>
<dbReference type="SUPFAM" id="SSF54292">
    <property type="entry name" value="2Fe-2S ferredoxin-like"/>
    <property type="match status" value="1"/>
</dbReference>
<dbReference type="Gene3D" id="3.10.20.30">
    <property type="match status" value="1"/>
</dbReference>
<keyword evidence="7" id="KW-0408">Iron</keyword>
<dbReference type="InterPro" id="IPR017927">
    <property type="entry name" value="FAD-bd_FR_type"/>
</dbReference>
<dbReference type="PRINTS" id="PR00406">
    <property type="entry name" value="CYTB5RDTASE"/>
</dbReference>
<evidence type="ECO:0000313" key="12">
    <source>
        <dbReference type="EMBL" id="MDA3613191.1"/>
    </source>
</evidence>
<dbReference type="CDD" id="cd00207">
    <property type="entry name" value="fer2"/>
    <property type="match status" value="1"/>
</dbReference>
<evidence type="ECO:0000256" key="1">
    <source>
        <dbReference type="ARBA" id="ARBA00001974"/>
    </source>
</evidence>
<evidence type="ECO:0000313" key="13">
    <source>
        <dbReference type="Proteomes" id="UP001210231"/>
    </source>
</evidence>
<dbReference type="Proteomes" id="UP001210231">
    <property type="component" value="Unassembled WGS sequence"/>
</dbReference>
<dbReference type="SUPFAM" id="SSF52343">
    <property type="entry name" value="Ferredoxin reductase-like, C-terminal NADP-linked domain"/>
    <property type="match status" value="1"/>
</dbReference>
<dbReference type="PROSITE" id="PS00197">
    <property type="entry name" value="2FE2S_FER_1"/>
    <property type="match status" value="1"/>
</dbReference>
<dbReference type="InterPro" id="IPR012675">
    <property type="entry name" value="Beta-grasp_dom_sf"/>
</dbReference>
<keyword evidence="3" id="KW-0001">2Fe-2S</keyword>
<dbReference type="InterPro" id="IPR036010">
    <property type="entry name" value="2Fe-2S_ferredoxin-like_sf"/>
</dbReference>
<dbReference type="InterPro" id="IPR001433">
    <property type="entry name" value="OxRdtase_FAD/NAD-bd"/>
</dbReference>
<dbReference type="Gene3D" id="2.40.30.10">
    <property type="entry name" value="Translation factors"/>
    <property type="match status" value="1"/>
</dbReference>
<comment type="cofactor">
    <cofactor evidence="1">
        <name>FAD</name>
        <dbReference type="ChEBI" id="CHEBI:57692"/>
    </cofactor>
</comment>
<comment type="similarity">
    <text evidence="9">In the N-terminal section; belongs to the FAD-binding oxidoreductase type 6 family.</text>
</comment>
<organism evidence="12 13">
    <name type="scientific">Polluticaenibacter yanchengensis</name>
    <dbReference type="NCBI Taxonomy" id="3014562"/>
    <lineage>
        <taxon>Bacteria</taxon>
        <taxon>Pseudomonadati</taxon>
        <taxon>Bacteroidota</taxon>
        <taxon>Chitinophagia</taxon>
        <taxon>Chitinophagales</taxon>
        <taxon>Chitinophagaceae</taxon>
        <taxon>Polluticaenibacter</taxon>
    </lineage>
</organism>
<evidence type="ECO:0000256" key="9">
    <source>
        <dbReference type="ARBA" id="ARBA00061434"/>
    </source>
</evidence>
<comment type="caution">
    <text evidence="12">The sequence shown here is derived from an EMBL/GenBank/DDBJ whole genome shotgun (WGS) entry which is preliminary data.</text>
</comment>
<dbReference type="InterPro" id="IPR017938">
    <property type="entry name" value="Riboflavin_synthase-like_b-brl"/>
</dbReference>
<name>A0ABT4UEF3_9BACT</name>
<keyword evidence="4" id="KW-0479">Metal-binding</keyword>
<evidence type="ECO:0000259" key="10">
    <source>
        <dbReference type="PROSITE" id="PS51085"/>
    </source>
</evidence>
<dbReference type="InterPro" id="IPR039261">
    <property type="entry name" value="FNR_nucleotide-bd"/>
</dbReference>
<evidence type="ECO:0000259" key="11">
    <source>
        <dbReference type="PROSITE" id="PS51384"/>
    </source>
</evidence>
<feature type="domain" description="FAD-binding FR-type" evidence="11">
    <location>
        <begin position="2"/>
        <end position="104"/>
    </location>
</feature>
<evidence type="ECO:0000256" key="2">
    <source>
        <dbReference type="ARBA" id="ARBA00022630"/>
    </source>
</evidence>
<proteinExistence type="inferred from homology"/>
<dbReference type="Pfam" id="PF00175">
    <property type="entry name" value="NAD_binding_1"/>
    <property type="match status" value="1"/>
</dbReference>
<dbReference type="RefSeq" id="WP_407029525.1">
    <property type="nucleotide sequence ID" value="NZ_JAQGEF010000001.1"/>
</dbReference>
<evidence type="ECO:0000256" key="4">
    <source>
        <dbReference type="ARBA" id="ARBA00022723"/>
    </source>
</evidence>
<gene>
    <name evidence="12" type="ORF">O3P16_00065</name>
</gene>
<evidence type="ECO:0000256" key="8">
    <source>
        <dbReference type="ARBA" id="ARBA00023014"/>
    </source>
</evidence>
<dbReference type="Gene3D" id="3.40.50.80">
    <property type="entry name" value="Nucleotide-binding domain of ferredoxin-NADP reductase (FNR) module"/>
    <property type="match status" value="1"/>
</dbReference>
<evidence type="ECO:0000256" key="7">
    <source>
        <dbReference type="ARBA" id="ARBA00023004"/>
    </source>
</evidence>
<dbReference type="Pfam" id="PF00111">
    <property type="entry name" value="Fer2"/>
    <property type="match status" value="1"/>
</dbReference>
<protein>
    <submittedName>
        <fullName evidence="12">Iron-sulfur cluster-binding domain-containing protein</fullName>
    </submittedName>
</protein>
<reference evidence="12 13" key="1">
    <citation type="submission" date="2022-12" db="EMBL/GenBank/DDBJ databases">
        <title>Chitinophagaceae gen. sp. nov., a new member of the family Chitinophagaceae, isolated from soil in a chemical factory.</title>
        <authorList>
            <person name="Ke Z."/>
        </authorList>
    </citation>
    <scope>NUCLEOTIDE SEQUENCE [LARGE SCALE GENOMIC DNA]</scope>
    <source>
        <strain evidence="12 13">LY-5</strain>
    </source>
</reference>
<feature type="domain" description="2Fe-2S ferredoxin-type" evidence="10">
    <location>
        <begin position="256"/>
        <end position="344"/>
    </location>
</feature>
<dbReference type="InterPro" id="IPR006058">
    <property type="entry name" value="2Fe2S_fd_BS"/>
</dbReference>
<keyword evidence="5" id="KW-0274">FAD</keyword>
<dbReference type="EMBL" id="JAQGEF010000001">
    <property type="protein sequence ID" value="MDA3613191.1"/>
    <property type="molecule type" value="Genomic_DNA"/>
</dbReference>
<dbReference type="SUPFAM" id="SSF63380">
    <property type="entry name" value="Riboflavin synthase domain-like"/>
    <property type="match status" value="1"/>
</dbReference>
<dbReference type="PANTHER" id="PTHR47354">
    <property type="entry name" value="NADH OXIDOREDUCTASE HCR"/>
    <property type="match status" value="1"/>
</dbReference>
<keyword evidence="8" id="KW-0411">Iron-sulfur</keyword>
<evidence type="ECO:0000256" key="3">
    <source>
        <dbReference type="ARBA" id="ARBA00022714"/>
    </source>
</evidence>
<dbReference type="PROSITE" id="PS51085">
    <property type="entry name" value="2FE2S_FER_2"/>
    <property type="match status" value="1"/>
</dbReference>